<comment type="caution">
    <text evidence="1">The sequence shown here is derived from an EMBL/GenBank/DDBJ whole genome shotgun (WGS) entry which is preliminary data.</text>
</comment>
<gene>
    <name evidence="1" type="ORF">PEDI_32740</name>
</gene>
<evidence type="ECO:0000313" key="2">
    <source>
        <dbReference type="Proteomes" id="UP001310022"/>
    </source>
</evidence>
<protein>
    <submittedName>
        <fullName evidence="1">Uncharacterized protein</fullName>
    </submittedName>
</protein>
<dbReference type="Proteomes" id="UP001310022">
    <property type="component" value="Unassembled WGS sequence"/>
</dbReference>
<evidence type="ECO:0000313" key="1">
    <source>
        <dbReference type="EMBL" id="GJM62722.1"/>
    </source>
</evidence>
<dbReference type="RefSeq" id="WP_338237963.1">
    <property type="nucleotide sequence ID" value="NZ_BQKE01000002.1"/>
</dbReference>
<reference evidence="1 2" key="1">
    <citation type="submission" date="2021-12" db="EMBL/GenBank/DDBJ databases">
        <title>Genome sequencing of bacteria with rrn-lacking chromosome and rrn-plasmid.</title>
        <authorList>
            <person name="Anda M."/>
            <person name="Iwasaki W."/>
        </authorList>
    </citation>
    <scope>NUCLEOTIDE SEQUENCE [LARGE SCALE GENOMIC DNA]</scope>
    <source>
        <strain evidence="1 2">NBRC 15940</strain>
    </source>
</reference>
<organism evidence="1 2">
    <name type="scientific">Persicobacter diffluens</name>
    <dbReference type="NCBI Taxonomy" id="981"/>
    <lineage>
        <taxon>Bacteria</taxon>
        <taxon>Pseudomonadati</taxon>
        <taxon>Bacteroidota</taxon>
        <taxon>Cytophagia</taxon>
        <taxon>Cytophagales</taxon>
        <taxon>Persicobacteraceae</taxon>
        <taxon>Persicobacter</taxon>
    </lineage>
</organism>
<dbReference type="AlphaFoldDB" id="A0AAN4W079"/>
<sequence length="214" mass="25251">MKKLYWLFICIGCCLSCQEHEQNTEVKNEPLALIITDEVYQLLNDAYLPVCKEVLRNKDEKIILMESPVDRSISRMSKDFASAIDHDFFRRQINTKGKCDTCTIFVNIDTSYEGDIKWDSSRLPDAHFTTLEHLRRFFYLNQSDQSKQFRKEWKEEYGYGFVSITIPVFSRDSTTAYLEEDVTNFDWFCGSGKCRLLKFVKEDGKWNCAQKKYL</sequence>
<proteinExistence type="predicted"/>
<keyword evidence="2" id="KW-1185">Reference proteome</keyword>
<dbReference type="EMBL" id="BQKE01000002">
    <property type="protein sequence ID" value="GJM62722.1"/>
    <property type="molecule type" value="Genomic_DNA"/>
</dbReference>
<name>A0AAN4W079_9BACT</name>
<accession>A0AAN4W079</accession>